<evidence type="ECO:0000313" key="5">
    <source>
        <dbReference type="Proteomes" id="UP000008837"/>
    </source>
</evidence>
<proteinExistence type="predicted"/>
<organism evidence="4 5">
    <name type="scientific">Malassezia globosa (strain ATCC MYA-4612 / CBS 7966)</name>
    <name type="common">Dandruff-associated fungus</name>
    <dbReference type="NCBI Taxonomy" id="425265"/>
    <lineage>
        <taxon>Eukaryota</taxon>
        <taxon>Fungi</taxon>
        <taxon>Dikarya</taxon>
        <taxon>Basidiomycota</taxon>
        <taxon>Ustilaginomycotina</taxon>
        <taxon>Malasseziomycetes</taxon>
        <taxon>Malasseziales</taxon>
        <taxon>Malasseziaceae</taxon>
        <taxon>Malassezia</taxon>
    </lineage>
</organism>
<dbReference type="GeneID" id="5855425"/>
<dbReference type="OrthoDB" id="201213at2759"/>
<dbReference type="SUPFAM" id="SSF102462">
    <property type="entry name" value="Peptidyl-tRNA hydrolase II"/>
    <property type="match status" value="1"/>
</dbReference>
<dbReference type="PANTHER" id="PTHR46194:SF1">
    <property type="entry name" value="PEPTIDYL-TRNA HYDROLASE PTRHD1-RELATED"/>
    <property type="match status" value="1"/>
</dbReference>
<dbReference type="VEuPathDB" id="FungiDB:MGL_2117"/>
<evidence type="ECO:0000256" key="2">
    <source>
        <dbReference type="ARBA" id="ARBA00022801"/>
    </source>
</evidence>
<dbReference type="PANTHER" id="PTHR46194">
    <property type="entry name" value="PEPTIDYL-TRNA HYDROLASE PTRHD1-RELATED"/>
    <property type="match status" value="1"/>
</dbReference>
<accession>A8Q127</accession>
<dbReference type="AlphaFoldDB" id="A8Q127"/>
<reference evidence="4 5" key="1">
    <citation type="journal article" date="2007" name="Proc. Natl. Acad. Sci. U.S.A.">
        <title>Dandruff-associated Malassezia genomes reveal convergent and divergent virulence traits shared with plant and human fungal pathogens.</title>
        <authorList>
            <person name="Xu J."/>
            <person name="Saunders C.W."/>
            <person name="Hu P."/>
            <person name="Grant R.A."/>
            <person name="Boekhout T."/>
            <person name="Kuramae E.E."/>
            <person name="Kronstad J.W."/>
            <person name="Deangelis Y.M."/>
            <person name="Reeder N.L."/>
            <person name="Johnstone K.R."/>
            <person name="Leland M."/>
            <person name="Fieno A.M."/>
            <person name="Begley W.M."/>
            <person name="Sun Y."/>
            <person name="Lacey M.P."/>
            <person name="Chaudhary T."/>
            <person name="Keough T."/>
            <person name="Chu L."/>
            <person name="Sears R."/>
            <person name="Yuan B."/>
            <person name="Dawson T.L.Jr."/>
        </authorList>
    </citation>
    <scope>NUCLEOTIDE SEQUENCE [LARGE SCALE GENOMIC DNA]</scope>
    <source>
        <strain evidence="5">ATCC MYA-4612 / CBS 7966</strain>
    </source>
</reference>
<evidence type="ECO:0000313" key="4">
    <source>
        <dbReference type="EMBL" id="EDP43904.1"/>
    </source>
</evidence>
<dbReference type="KEGG" id="mgl:MGL_2117"/>
<dbReference type="RefSeq" id="XP_001731118.1">
    <property type="nucleotide sequence ID" value="XM_001731066.1"/>
</dbReference>
<dbReference type="GO" id="GO:0004045">
    <property type="term" value="F:peptidyl-tRNA hydrolase activity"/>
    <property type="evidence" value="ECO:0007669"/>
    <property type="project" value="UniProtKB-EC"/>
</dbReference>
<dbReference type="InterPro" id="IPR002833">
    <property type="entry name" value="PTH2"/>
</dbReference>
<protein>
    <recommendedName>
        <fullName evidence="1">peptidyl-tRNA hydrolase</fullName>
        <ecNumber evidence="1">3.1.1.29</ecNumber>
    </recommendedName>
</protein>
<dbReference type="InterPro" id="IPR023476">
    <property type="entry name" value="Pep_tRNA_hydro_II_dom_sf"/>
</dbReference>
<dbReference type="EC" id="3.1.1.29" evidence="1"/>
<keyword evidence="5" id="KW-1185">Reference proteome</keyword>
<evidence type="ECO:0000256" key="1">
    <source>
        <dbReference type="ARBA" id="ARBA00013260"/>
    </source>
</evidence>
<evidence type="ECO:0000256" key="3">
    <source>
        <dbReference type="ARBA" id="ARBA00048707"/>
    </source>
</evidence>
<gene>
    <name evidence="4" type="ORF">MGL_2117</name>
</gene>
<keyword evidence="2" id="KW-0378">Hydrolase</keyword>
<sequence length="98" mass="11328">MQLIVDRELIKVLVETHHRQDTKDYISHNNLPHMHKIILQTPKNVPLKELASQLSAESDTSMPPHYLWIEQPENIPTCLAIAPNRKPTVRGLRISHIK</sequence>
<dbReference type="Proteomes" id="UP000008837">
    <property type="component" value="Unassembled WGS sequence"/>
</dbReference>
<comment type="caution">
    <text evidence="4">The sequence shown here is derived from an EMBL/GenBank/DDBJ whole genome shotgun (WGS) entry which is preliminary data.</text>
</comment>
<comment type="catalytic activity">
    <reaction evidence="3">
        <text>an N-acyl-L-alpha-aminoacyl-tRNA + H2O = an N-acyl-L-amino acid + a tRNA + H(+)</text>
        <dbReference type="Rhea" id="RHEA:54448"/>
        <dbReference type="Rhea" id="RHEA-COMP:10123"/>
        <dbReference type="Rhea" id="RHEA-COMP:13883"/>
        <dbReference type="ChEBI" id="CHEBI:15377"/>
        <dbReference type="ChEBI" id="CHEBI:15378"/>
        <dbReference type="ChEBI" id="CHEBI:59874"/>
        <dbReference type="ChEBI" id="CHEBI:78442"/>
        <dbReference type="ChEBI" id="CHEBI:138191"/>
        <dbReference type="EC" id="3.1.1.29"/>
    </reaction>
</comment>
<dbReference type="Pfam" id="PF01981">
    <property type="entry name" value="PTH2"/>
    <property type="match status" value="1"/>
</dbReference>
<dbReference type="InParanoid" id="A8Q127"/>
<name>A8Q127_MALGO</name>
<dbReference type="EMBL" id="AAYY01000006">
    <property type="protein sequence ID" value="EDP43904.1"/>
    <property type="molecule type" value="Genomic_DNA"/>
</dbReference>
<dbReference type="InterPro" id="IPR042237">
    <property type="entry name" value="PTRHD1"/>
</dbReference>